<protein>
    <recommendedName>
        <fullName evidence="2">ribonuclease H</fullName>
        <ecNumber evidence="2">3.1.26.4</ecNumber>
    </recommendedName>
</protein>
<evidence type="ECO:0000313" key="7">
    <source>
        <dbReference type="EMBL" id="KAI2658556.1"/>
    </source>
</evidence>
<evidence type="ECO:0000256" key="3">
    <source>
        <dbReference type="ARBA" id="ARBA00023125"/>
    </source>
</evidence>
<dbReference type="Gene3D" id="3.30.70.270">
    <property type="match status" value="1"/>
</dbReference>
<evidence type="ECO:0000256" key="2">
    <source>
        <dbReference type="ARBA" id="ARBA00012180"/>
    </source>
</evidence>
<dbReference type="SUPFAM" id="SSF56672">
    <property type="entry name" value="DNA/RNA polymerases"/>
    <property type="match status" value="1"/>
</dbReference>
<dbReference type="InterPro" id="IPR013762">
    <property type="entry name" value="Integrase-like_cat_sf"/>
</dbReference>
<dbReference type="EC" id="3.1.26.4" evidence="2"/>
<feature type="compositionally biased region" description="Basic and acidic residues" evidence="5">
    <location>
        <begin position="104"/>
        <end position="116"/>
    </location>
</feature>
<proteinExistence type="inferred from homology"/>
<dbReference type="SUPFAM" id="SSF47823">
    <property type="entry name" value="lambda integrase-like, N-terminal domain"/>
    <property type="match status" value="1"/>
</dbReference>
<gene>
    <name evidence="7" type="ORF">H4Q32_016649</name>
</gene>
<accession>A0ABQ8M8L5</accession>
<comment type="similarity">
    <text evidence="1">Belongs to the beta type-B retroviral polymerase family. HERV class-II K(HML-2) pol subfamily.</text>
</comment>
<dbReference type="Gene3D" id="1.10.150.130">
    <property type="match status" value="1"/>
</dbReference>
<feature type="region of interest" description="Disordered" evidence="5">
    <location>
        <begin position="199"/>
        <end position="228"/>
    </location>
</feature>
<dbReference type="PANTHER" id="PTHR33066:SF2">
    <property type="entry name" value="FILAGGRIN-2-LIKE"/>
    <property type="match status" value="1"/>
</dbReference>
<dbReference type="InterPro" id="IPR000477">
    <property type="entry name" value="RT_dom"/>
</dbReference>
<evidence type="ECO:0000259" key="6">
    <source>
        <dbReference type="PROSITE" id="PS50878"/>
    </source>
</evidence>
<evidence type="ECO:0000256" key="1">
    <source>
        <dbReference type="ARBA" id="ARBA00010879"/>
    </source>
</evidence>
<organism evidence="7 8">
    <name type="scientific">Labeo rohita</name>
    <name type="common">Indian major carp</name>
    <name type="synonym">Cyprinus rohita</name>
    <dbReference type="NCBI Taxonomy" id="84645"/>
    <lineage>
        <taxon>Eukaryota</taxon>
        <taxon>Metazoa</taxon>
        <taxon>Chordata</taxon>
        <taxon>Craniata</taxon>
        <taxon>Vertebrata</taxon>
        <taxon>Euteleostomi</taxon>
        <taxon>Actinopterygii</taxon>
        <taxon>Neopterygii</taxon>
        <taxon>Teleostei</taxon>
        <taxon>Ostariophysi</taxon>
        <taxon>Cypriniformes</taxon>
        <taxon>Cyprinidae</taxon>
        <taxon>Labeoninae</taxon>
        <taxon>Labeonini</taxon>
        <taxon>Labeo</taxon>
    </lineage>
</organism>
<dbReference type="Gene3D" id="1.10.443.10">
    <property type="entry name" value="Intergrase catalytic core"/>
    <property type="match status" value="1"/>
</dbReference>
<sequence>MAHSSIATGFPLTCKLCPNNLLPDDGHEFCPSCLGVQHLKEALTDPCLHCSLLPMSERQLRLAELDRSTTVKLGQLDATPPRSKKRRVSAAAGTAPPSKKKATSRSDEYSRMEENSLSKTVSVLSSEMAELKRLLQSLQPVTCASPVKTTQEDVNVQNQGAGEESLDSPCFSDLDVLSTSASDSFFNDHLDTADAAVQPSPQDAFAGHPAAEGSSEGSVQSSGQVQSSSDDTLAVLRMAIARLGLDESPAQSAQTNIFFRQPTSATSFAMPPCKDFVAEFSNALTGAGPPKRRSKIARTLASMAEADSIGMGRAPEIEQPVAALVVSPDEALRGNVRCPSAQCGRTDTLLKKAYESVAYVTRTENTICQLLLAATSTLEPANVDSSISQFLQTALLAMGHVTRELGNLTATLLAARRQVWLAQARLPEDCKKTLRDLPFVPGHLFGPNVPELLEKRVKLSEATRQLTQQLRIVNAMPQWTTVSASMLHLSHSPIKGLVLLRTQEFLGHLSDSCQEDPVSVPPRPLKVAHIKPETYRRVVDRFSTEQLEYWKTNTADPWVLSTLSRGYTLQFRRRPPRFSRIVPTVVRDTVRSLALSLEIRSLLEKGAIEKVHPLVQGDRFYSTYFLVPKKDGGFRPILDLRHLNLFLKVLPFRMLRTADVLRSVAADDWFVSVDLKDAYFHVPIAVHHRKFLRFSFQNQAYQFKVLPFGLSLAPRVFTRCVSAALSPLWMRGMRILPYLDDWLLCAPTRQQAMQDSKLLLRHVQKLGTCDKHSAALGSLSARGVFALPDGPTINRDANCCYSGDSPRFTPPQATPVMEQQFKTQSHPTSPSTGCNFSQLHTCVEAVETGGVSEGRSASGCCSLSTGVSHNRRFPHGLGGNVESEGYLWAMDTYSGQRTYQSAGTTCSVHGSKVFLASPGRPPCSCSVRQYLNSVPSEPPGWHKVPQVSTAYSRDPDMVSAETCFTEGGSYFGSMQPDSGCSFQELITSGGMEASSRCSAGNLATVWKGRGGSLCFREDHSLSLMVREDRSVQSLGPGCTVSRMAELPTICVSSNPSAMGDVTQNLPVQAQSATCGTTVASQTMVFFVAETSDRQSVAASPQKGPPLPAGGQHLAPGPSSSAALGLAIGINSPLEHCDPAVIHTISNARASSTRQIYASRWKLFSAWCEEHALNPATCDIPSVLRFLQRLLEEGKAAATLKVYVAAISAHHVPVEGSSLGSHKLVCSFLKGARRLKPVRNPHFPVWDLPTVLSFLCSSQFEPLQSNAIKWISLKTVFLLAVASAKRVGELHALSVSELCLRWLPDNSGVVLRPNPSFLPKVLLPQFINQNIELASFQTSSGSDSGTHLLCPVRALKCYVDTTAQFRRSDQLFVCYGGVKKGSPVSKQRLSNWIVETIILAYKAAGKPLPSGLTCHSTRAISSSWAVFRGVSLADICTAATWVSPCTFARFYKVNVAAHHAVCSAVLQEQP</sequence>
<name>A0ABQ8M8L5_LABRO</name>
<dbReference type="Gene3D" id="3.10.10.10">
    <property type="entry name" value="HIV Type 1 Reverse Transcriptase, subunit A, domain 1"/>
    <property type="match status" value="1"/>
</dbReference>
<dbReference type="InterPro" id="IPR011010">
    <property type="entry name" value="DNA_brk_join_enz"/>
</dbReference>
<evidence type="ECO:0000256" key="4">
    <source>
        <dbReference type="ARBA" id="ARBA00023172"/>
    </source>
</evidence>
<dbReference type="PROSITE" id="PS50878">
    <property type="entry name" value="RT_POL"/>
    <property type="match status" value="1"/>
</dbReference>
<dbReference type="CDD" id="cd03714">
    <property type="entry name" value="RT_DIRS1"/>
    <property type="match status" value="1"/>
</dbReference>
<dbReference type="EMBL" id="JACTAM010000012">
    <property type="protein sequence ID" value="KAI2658556.1"/>
    <property type="molecule type" value="Genomic_DNA"/>
</dbReference>
<dbReference type="Proteomes" id="UP000830375">
    <property type="component" value="Unassembled WGS sequence"/>
</dbReference>
<dbReference type="InterPro" id="IPR043502">
    <property type="entry name" value="DNA/RNA_pol_sf"/>
</dbReference>
<comment type="caution">
    <text evidence="7">The sequence shown here is derived from an EMBL/GenBank/DDBJ whole genome shotgun (WGS) entry which is preliminary data.</text>
</comment>
<evidence type="ECO:0000256" key="5">
    <source>
        <dbReference type="SAM" id="MobiDB-lite"/>
    </source>
</evidence>
<keyword evidence="3" id="KW-0238">DNA-binding</keyword>
<reference evidence="7 8" key="1">
    <citation type="submission" date="2022-01" db="EMBL/GenBank/DDBJ databases">
        <title>A high-quality chromosome-level genome assembly of rohu carp, Labeo rohita.</title>
        <authorList>
            <person name="Arick M.A. II"/>
            <person name="Hsu C.-Y."/>
            <person name="Magbanua Z."/>
            <person name="Pechanova O."/>
            <person name="Grover C."/>
            <person name="Miller E."/>
            <person name="Thrash A."/>
            <person name="Ezzel L."/>
            <person name="Alam S."/>
            <person name="Benzie J."/>
            <person name="Hamilton M."/>
            <person name="Karsi A."/>
            <person name="Lawrence M.L."/>
            <person name="Peterson D.G."/>
        </authorList>
    </citation>
    <scope>NUCLEOTIDE SEQUENCE [LARGE SCALE GENOMIC DNA]</scope>
    <source>
        <strain evidence="8">BAU-BD-2019</strain>
        <tissue evidence="7">Blood</tissue>
    </source>
</reference>
<dbReference type="SUPFAM" id="SSF56349">
    <property type="entry name" value="DNA breaking-rejoining enzymes"/>
    <property type="match status" value="1"/>
</dbReference>
<keyword evidence="8" id="KW-1185">Reference proteome</keyword>
<evidence type="ECO:0000313" key="8">
    <source>
        <dbReference type="Proteomes" id="UP000830375"/>
    </source>
</evidence>
<dbReference type="Pfam" id="PF00078">
    <property type="entry name" value="RVT_1"/>
    <property type="match status" value="1"/>
</dbReference>
<feature type="domain" description="Reverse transcriptase" evidence="6">
    <location>
        <begin position="608"/>
        <end position="806"/>
    </location>
</feature>
<feature type="region of interest" description="Disordered" evidence="5">
    <location>
        <begin position="1096"/>
        <end position="1117"/>
    </location>
</feature>
<dbReference type="InterPro" id="IPR010998">
    <property type="entry name" value="Integrase_recombinase_N"/>
</dbReference>
<feature type="compositionally biased region" description="Low complexity" evidence="5">
    <location>
        <begin position="212"/>
        <end position="228"/>
    </location>
</feature>
<dbReference type="InterPro" id="IPR043128">
    <property type="entry name" value="Rev_trsase/Diguanyl_cyclase"/>
</dbReference>
<feature type="region of interest" description="Disordered" evidence="5">
    <location>
        <begin position="73"/>
        <end position="117"/>
    </location>
</feature>
<dbReference type="PANTHER" id="PTHR33066">
    <property type="entry name" value="INTEGRASE_SAM-LIKE_N DOMAIN-CONTAINING PROTEIN"/>
    <property type="match status" value="1"/>
</dbReference>
<keyword evidence="4" id="KW-0233">DNA recombination</keyword>